<accession>A0A3R5QMN1</accession>
<dbReference type="GO" id="GO:0016887">
    <property type="term" value="F:ATP hydrolysis activity"/>
    <property type="evidence" value="ECO:0007669"/>
    <property type="project" value="InterPro"/>
</dbReference>
<name>A0A3R5QMN1_9STRA</name>
<keyword evidence="3 9" id="KW-0934">Plastid</keyword>
<keyword evidence="5" id="KW-0067">ATP-binding</keyword>
<dbReference type="InterPro" id="IPR003593">
    <property type="entry name" value="AAA+_ATPase"/>
</dbReference>
<sequence>MNFEQELLLLIKAKFPLIYIVSQEEERVEYVIKQINEIRLKRVLYLWEFLNGFGNLTSNQAAKRNPFEAISTVNGILPETPCLILFKDFNNFFSDISIIRLLKNTLLNLRNQPKTLIFISNEKVVPKELEDKFVFLEFSLPTLFDIQKEISRLLEQLDQNINQGTYNLLCESAKGLSLEKIRYVISKSIACHGQIDSSTLSFFLQEKRETIGKTELLEFWTPDKGLENIGGLEDLKSWLEKRRAYFSEAAQNYGLPVPKGLLLIGVQGTGKSMVAKAIAHDWALPLLRLDTGRLFGGVVGESEQRIREMIEIAESLAPCILWIDEIEKSLAMGTGGDSGTTNRVISTFLTWLAEKKSFVFVVATANSLQTIQLELIRKGRFDEIFFLDLPTLRERVNIFEVHLKEFRPETWWRYDLNELALRTNLFSGAEIRQLIIEAMYQAFSEKREFNNTDLFNEIDRCIPLAKIDSDSIQKVQSWVKSGRIRSSSESSKNQGI</sequence>
<dbReference type="InterPro" id="IPR041569">
    <property type="entry name" value="AAA_lid_3"/>
</dbReference>
<evidence type="ECO:0000256" key="4">
    <source>
        <dbReference type="ARBA" id="ARBA00022741"/>
    </source>
</evidence>
<comment type="similarity">
    <text evidence="6">Belongs to the AAA ATPase family. Highly divergent.</text>
</comment>
<evidence type="ECO:0000256" key="3">
    <source>
        <dbReference type="ARBA" id="ARBA00022640"/>
    </source>
</evidence>
<dbReference type="AlphaFoldDB" id="A0A3R5QMN1"/>
<evidence type="ECO:0000256" key="1">
    <source>
        <dbReference type="ARBA" id="ARBA00004229"/>
    </source>
</evidence>
<dbReference type="Gene3D" id="1.10.8.60">
    <property type="match status" value="1"/>
</dbReference>
<dbReference type="InterPro" id="IPR052381">
    <property type="entry name" value="AAA_domain_protein"/>
</dbReference>
<proteinExistence type="inferred from homology"/>
<evidence type="ECO:0000256" key="7">
    <source>
        <dbReference type="ARBA" id="ARBA00040480"/>
    </source>
</evidence>
<dbReference type="PANTHER" id="PTHR42960">
    <property type="entry name" value="YCF46 PROTEIN"/>
    <property type="match status" value="1"/>
</dbReference>
<organism evidence="9">
    <name type="scientific">Eustigmatophyceae sp. Mont 10/10-1w</name>
    <dbReference type="NCBI Taxonomy" id="2506145"/>
    <lineage>
        <taxon>Eukaryota</taxon>
        <taxon>Sar</taxon>
        <taxon>Stramenopiles</taxon>
        <taxon>Ochrophyta</taxon>
        <taxon>Eustigmatophyceae</taxon>
    </lineage>
</organism>
<dbReference type="CDD" id="cd19507">
    <property type="entry name" value="RecA-like_Ycf46-like"/>
    <property type="match status" value="1"/>
</dbReference>
<comment type="subcellular location">
    <subcellularLocation>
        <location evidence="1">Plastid</location>
        <location evidence="1">Chloroplast</location>
    </subcellularLocation>
</comment>
<evidence type="ECO:0000259" key="8">
    <source>
        <dbReference type="SMART" id="SM00382"/>
    </source>
</evidence>
<dbReference type="SMART" id="SM00382">
    <property type="entry name" value="AAA"/>
    <property type="match status" value="1"/>
</dbReference>
<protein>
    <recommendedName>
        <fullName evidence="7">Uncharacterized AAA domain-containing protein ycf46</fullName>
    </recommendedName>
</protein>
<evidence type="ECO:0000256" key="6">
    <source>
        <dbReference type="ARBA" id="ARBA00038088"/>
    </source>
</evidence>
<dbReference type="Pfam" id="PF00004">
    <property type="entry name" value="AAA"/>
    <property type="match status" value="1"/>
</dbReference>
<dbReference type="EMBL" id="MK281455">
    <property type="protein sequence ID" value="QAA11776.1"/>
    <property type="molecule type" value="Genomic_DNA"/>
</dbReference>
<dbReference type="GO" id="GO:0005524">
    <property type="term" value="F:ATP binding"/>
    <property type="evidence" value="ECO:0007669"/>
    <property type="project" value="UniProtKB-KW"/>
</dbReference>
<keyword evidence="4" id="KW-0547">Nucleotide-binding</keyword>
<evidence type="ECO:0000256" key="2">
    <source>
        <dbReference type="ARBA" id="ARBA00022528"/>
    </source>
</evidence>
<feature type="domain" description="AAA+ ATPase" evidence="8">
    <location>
        <begin position="257"/>
        <end position="391"/>
    </location>
</feature>
<dbReference type="Gene3D" id="3.40.50.300">
    <property type="entry name" value="P-loop containing nucleotide triphosphate hydrolases"/>
    <property type="match status" value="1"/>
</dbReference>
<dbReference type="SUPFAM" id="SSF52540">
    <property type="entry name" value="P-loop containing nucleoside triphosphate hydrolases"/>
    <property type="match status" value="2"/>
</dbReference>
<dbReference type="GeneID" id="38947864"/>
<dbReference type="PANTHER" id="PTHR42960:SF1">
    <property type="entry name" value="YCF46 PROTEIN"/>
    <property type="match status" value="1"/>
</dbReference>
<gene>
    <name evidence="9" type="primary">ycf46</name>
</gene>
<keyword evidence="2" id="KW-0150">Chloroplast</keyword>
<dbReference type="GO" id="GO:0009507">
    <property type="term" value="C:chloroplast"/>
    <property type="evidence" value="ECO:0007669"/>
    <property type="project" value="UniProtKB-SubCell"/>
</dbReference>
<geneLocation type="plastid" evidence="9"/>
<reference evidence="9" key="1">
    <citation type="journal article" date="2019" name="Genome Biol. Evol.">
        <title>Plastid Genomes and Proteins Illuminate the Evolution of Eustigmatophyte Algae and Their Bacterial Endosymbionts.</title>
        <authorList>
            <person name="Sevcikova T."/>
            <person name="Yurchenko T."/>
            <person name="Fawley K.P."/>
            <person name="Amaral R."/>
            <person name="Strnad H."/>
            <person name="Santos L.M."/>
            <person name="Fawley M.W."/>
            <person name="Elias M."/>
        </authorList>
    </citation>
    <scope>NUCLEOTIDE SEQUENCE</scope>
</reference>
<dbReference type="InterPro" id="IPR003959">
    <property type="entry name" value="ATPase_AAA_core"/>
</dbReference>
<dbReference type="RefSeq" id="YP_009550783.1">
    <property type="nucleotide sequence ID" value="NC_040297.1"/>
</dbReference>
<dbReference type="Pfam" id="PF17862">
    <property type="entry name" value="AAA_lid_3"/>
    <property type="match status" value="1"/>
</dbReference>
<evidence type="ECO:0000313" key="9">
    <source>
        <dbReference type="EMBL" id="QAA11776.1"/>
    </source>
</evidence>
<dbReference type="InterPro" id="IPR027417">
    <property type="entry name" value="P-loop_NTPase"/>
</dbReference>
<evidence type="ECO:0000256" key="5">
    <source>
        <dbReference type="ARBA" id="ARBA00022840"/>
    </source>
</evidence>